<comment type="caution">
    <text evidence="1">The sequence shown here is derived from an EMBL/GenBank/DDBJ whole genome shotgun (WGS) entry which is preliminary data.</text>
</comment>
<evidence type="ECO:0008006" key="3">
    <source>
        <dbReference type="Google" id="ProtNLM"/>
    </source>
</evidence>
<accession>A0A0G0MB91</accession>
<sequence>MSKIRFREKNKAKKLPSRINHSASFRDPSGSIFTHDNEIYRRVNKIYKPQYEYLLSSGLYKRLVKDGLLIPHEEVNLEKIKVYKIIKPIKIPFISYPYEWCFSQLKDAAILTLKIQKIALEFGMTLKDASAFNVQFLNGKPILIDSLSFEKYKPGAPWVAYRQFCQHFLAPLSLIVYKDVRLNQLSRIYIDGIPLDLVVSILPWRVLLKSNLFIHLYLHAKSQKAFADKFLNPKKHKVSLNSLRGLIESLEKTIKDLTLKTKGSTWSNYQDTWNYSKIAYEDKKRIIKKYLIKAKPKGVWDLGANMGDFSRIASSLGAYVISIDNDALVIERNYLSSKKKGEEKILPLVIDLTNPSPKIGWENKERESFLERGSTDCLLALALIHHLAISNNLSFEMIASSFSKLCRFLLIEFVPKDDSQVKKLLRTREDIYGYYSKDNFEKVFAKYFEKLDQSKLKKTNRVIYFYKRKGR</sequence>
<reference evidence="1 2" key="1">
    <citation type="journal article" date="2015" name="Nature">
        <title>rRNA introns, odd ribosomes, and small enigmatic genomes across a large radiation of phyla.</title>
        <authorList>
            <person name="Brown C.T."/>
            <person name="Hug L.A."/>
            <person name="Thomas B.C."/>
            <person name="Sharon I."/>
            <person name="Castelle C.J."/>
            <person name="Singh A."/>
            <person name="Wilkins M.J."/>
            <person name="Williams K.H."/>
            <person name="Banfield J.F."/>
        </authorList>
    </citation>
    <scope>NUCLEOTIDE SEQUENCE [LARGE SCALE GENOMIC DNA]</scope>
</reference>
<dbReference type="EMBL" id="LBWB01000005">
    <property type="protein sequence ID" value="KKR01314.1"/>
    <property type="molecule type" value="Genomic_DNA"/>
</dbReference>
<gene>
    <name evidence="1" type="ORF">UT24_C0005G0023</name>
</gene>
<dbReference type="SUPFAM" id="SSF53335">
    <property type="entry name" value="S-adenosyl-L-methionine-dependent methyltransferases"/>
    <property type="match status" value="1"/>
</dbReference>
<dbReference type="STRING" id="1618574.UT24_C0005G0023"/>
<proteinExistence type="predicted"/>
<dbReference type="InterPro" id="IPR029063">
    <property type="entry name" value="SAM-dependent_MTases_sf"/>
</dbReference>
<dbReference type="AlphaFoldDB" id="A0A0G0MB91"/>
<evidence type="ECO:0000313" key="2">
    <source>
        <dbReference type="Proteomes" id="UP000033881"/>
    </source>
</evidence>
<evidence type="ECO:0000313" key="1">
    <source>
        <dbReference type="EMBL" id="KKR01314.1"/>
    </source>
</evidence>
<organism evidence="1 2">
    <name type="scientific">Candidatus Woesebacteria bacterium GW2011_GWB1_39_12</name>
    <dbReference type="NCBI Taxonomy" id="1618574"/>
    <lineage>
        <taxon>Bacteria</taxon>
        <taxon>Candidatus Woeseibacteriota</taxon>
    </lineage>
</organism>
<dbReference type="Gene3D" id="3.40.50.150">
    <property type="entry name" value="Vaccinia Virus protein VP39"/>
    <property type="match status" value="1"/>
</dbReference>
<dbReference type="PATRIC" id="fig|1618574.4.peg.366"/>
<protein>
    <recommendedName>
        <fullName evidence="3">Nodulation protein NoeA-related protein</fullName>
    </recommendedName>
</protein>
<dbReference type="Proteomes" id="UP000033881">
    <property type="component" value="Unassembled WGS sequence"/>
</dbReference>
<name>A0A0G0MB91_9BACT</name>